<reference evidence="2 3" key="1">
    <citation type="submission" date="2015-05" db="EMBL/GenBank/DDBJ databases">
        <title>Photobacterium galathea sp. nov.</title>
        <authorList>
            <person name="Machado H."/>
            <person name="Gram L."/>
        </authorList>
    </citation>
    <scope>NUCLEOTIDE SEQUENCE [LARGE SCALE GENOMIC DNA]</scope>
    <source>
        <strain evidence="2 3">DSM 22954</strain>
    </source>
</reference>
<proteinExistence type="predicted"/>
<dbReference type="OrthoDB" id="467062at2"/>
<dbReference type="InterPro" id="IPR015102">
    <property type="entry name" value="Tscrpt_reg_HTH_FeoC"/>
</dbReference>
<dbReference type="Pfam" id="PF09012">
    <property type="entry name" value="FeoC"/>
    <property type="match status" value="1"/>
</dbReference>
<accession>A0A0J1KAD1</accession>
<dbReference type="InterPro" id="IPR036388">
    <property type="entry name" value="WH-like_DNA-bd_sf"/>
</dbReference>
<dbReference type="STRING" id="320778.ABT57_00465"/>
<dbReference type="AlphaFoldDB" id="A0A0J1KAD1"/>
<evidence type="ECO:0000259" key="1">
    <source>
        <dbReference type="Pfam" id="PF09012"/>
    </source>
</evidence>
<sequence>MILHQLKAYIEQHGRSSRKAMASHFAMSEDGVDAMLEVWVRKGKLGRELVGCDSRQCCQGASDVWYRCLAEQELSVTVVRN</sequence>
<organism evidence="2 3">
    <name type="scientific">Photobacterium ganghwense</name>
    <dbReference type="NCBI Taxonomy" id="320778"/>
    <lineage>
        <taxon>Bacteria</taxon>
        <taxon>Pseudomonadati</taxon>
        <taxon>Pseudomonadota</taxon>
        <taxon>Gammaproteobacteria</taxon>
        <taxon>Vibrionales</taxon>
        <taxon>Vibrionaceae</taxon>
        <taxon>Photobacterium</taxon>
    </lineage>
</organism>
<protein>
    <submittedName>
        <fullName evidence="2">Ferrous iron transport protein C</fullName>
    </submittedName>
</protein>
<evidence type="ECO:0000313" key="3">
    <source>
        <dbReference type="Proteomes" id="UP000035909"/>
    </source>
</evidence>
<gene>
    <name evidence="2" type="ORF">ABT57_00465</name>
</gene>
<dbReference type="RefSeq" id="WP_047883231.1">
    <property type="nucleotide sequence ID" value="NZ_CP071325.1"/>
</dbReference>
<name>A0A0J1KAD1_9GAMM</name>
<dbReference type="PATRIC" id="fig|320778.3.peg.97"/>
<comment type="caution">
    <text evidence="2">The sequence shown here is derived from an EMBL/GenBank/DDBJ whole genome shotgun (WGS) entry which is preliminary data.</text>
</comment>
<dbReference type="SUPFAM" id="SSF46785">
    <property type="entry name" value="Winged helix' DNA-binding domain"/>
    <property type="match status" value="1"/>
</dbReference>
<feature type="domain" description="Transcriptional regulator HTH-type FeoC" evidence="1">
    <location>
        <begin position="2"/>
        <end position="67"/>
    </location>
</feature>
<dbReference type="InterPro" id="IPR036390">
    <property type="entry name" value="WH_DNA-bd_sf"/>
</dbReference>
<evidence type="ECO:0000313" key="2">
    <source>
        <dbReference type="EMBL" id="KLV11272.1"/>
    </source>
</evidence>
<dbReference type="EMBL" id="LDOU01000002">
    <property type="protein sequence ID" value="KLV11272.1"/>
    <property type="molecule type" value="Genomic_DNA"/>
</dbReference>
<dbReference type="Gene3D" id="1.10.10.10">
    <property type="entry name" value="Winged helix-like DNA-binding domain superfamily/Winged helix DNA-binding domain"/>
    <property type="match status" value="1"/>
</dbReference>
<dbReference type="Proteomes" id="UP000035909">
    <property type="component" value="Unassembled WGS sequence"/>
</dbReference>
<keyword evidence="3" id="KW-1185">Reference proteome</keyword>